<name>A0A2M9GYY0_9BURK</name>
<evidence type="ECO:0000313" key="2">
    <source>
        <dbReference type="Proteomes" id="UP000494122"/>
    </source>
</evidence>
<evidence type="ECO:0000313" key="1">
    <source>
        <dbReference type="EMBL" id="CAB3868655.1"/>
    </source>
</evidence>
<gene>
    <name evidence="1" type="ORF">LMG3328_02665</name>
</gene>
<sequence>MKQIQIRHLLFVMLACSGGAVASAQTAPAAATPATLNVAVGGVISPGSCTPASSAIAFDLNKINPASLKDKAETPIAPIVQALSIKCDGDAAVALSVAGAAKAATPSEAALDHKATGIQAEAKKGYIYDLVDVATATKRIGRYVFQFRNFTYTTSADNAKPLKAGVVTSSDRASWTLAADTAANAAQLKSDGSTFVSFVDPGTPAVPVSAKEFNGSIVIGAAILPKSELTINDELKFRGETTITLSYL</sequence>
<dbReference type="AlphaFoldDB" id="A0A2M9GYY0"/>
<reference evidence="1 2" key="1">
    <citation type="submission" date="2020-04" db="EMBL/GenBank/DDBJ databases">
        <authorList>
            <person name="De Canck E."/>
        </authorList>
    </citation>
    <scope>NUCLEOTIDE SEQUENCE [LARGE SCALE GENOMIC DNA]</scope>
    <source>
        <strain evidence="1 2">LMG 3328</strain>
    </source>
</reference>
<dbReference type="EMBL" id="CADILE010000007">
    <property type="protein sequence ID" value="CAB3868655.1"/>
    <property type="molecule type" value="Genomic_DNA"/>
</dbReference>
<dbReference type="RefSeq" id="WP_059272013.1">
    <property type="nucleotide sequence ID" value="NZ_CADILE010000007.1"/>
</dbReference>
<proteinExistence type="predicted"/>
<protein>
    <recommendedName>
        <fullName evidence="3">DUF1120 domain-containing protein</fullName>
    </recommendedName>
</protein>
<accession>A0A2M9GYY0</accession>
<organism evidence="1 2">
    <name type="scientific">Achromobacter ruhlandii</name>
    <dbReference type="NCBI Taxonomy" id="72557"/>
    <lineage>
        <taxon>Bacteria</taxon>
        <taxon>Pseudomonadati</taxon>
        <taxon>Pseudomonadota</taxon>
        <taxon>Betaproteobacteria</taxon>
        <taxon>Burkholderiales</taxon>
        <taxon>Alcaligenaceae</taxon>
        <taxon>Achromobacter</taxon>
    </lineage>
</organism>
<dbReference type="Proteomes" id="UP000494122">
    <property type="component" value="Unassembled WGS sequence"/>
</dbReference>
<evidence type="ECO:0008006" key="3">
    <source>
        <dbReference type="Google" id="ProtNLM"/>
    </source>
</evidence>